<gene>
    <name evidence="1" type="ORF">EDB81DRAFT_173317</name>
</gene>
<dbReference type="EMBL" id="JAGMUV010000002">
    <property type="protein sequence ID" value="KAH7170623.1"/>
    <property type="molecule type" value="Genomic_DNA"/>
</dbReference>
<protein>
    <submittedName>
        <fullName evidence="1">Uncharacterized protein</fullName>
    </submittedName>
</protein>
<sequence length="200" mass="22673">MPWTGWTALHQARRRNCFFLSIFDLSLSSNVHDSWYVRRPLPPAAAFLLLLCCCASSPLPLSSLPPPGKAKTHILPSPLCLQRRLNYRDSSQASSSTILRRLYRCSIAARRRPCTQPGGVIEPRHHPTGEERGASPSRLRAVHLRFAHAQGAFLLLLIYRFLRHHLFLPSLFHRNRAFFYPFALLAPAAPPFRHSALPPL</sequence>
<evidence type="ECO:0000313" key="1">
    <source>
        <dbReference type="EMBL" id="KAH7170623.1"/>
    </source>
</evidence>
<comment type="caution">
    <text evidence="1">The sequence shown here is derived from an EMBL/GenBank/DDBJ whole genome shotgun (WGS) entry which is preliminary data.</text>
</comment>
<organism evidence="1 2">
    <name type="scientific">Dactylonectria macrodidyma</name>
    <dbReference type="NCBI Taxonomy" id="307937"/>
    <lineage>
        <taxon>Eukaryota</taxon>
        <taxon>Fungi</taxon>
        <taxon>Dikarya</taxon>
        <taxon>Ascomycota</taxon>
        <taxon>Pezizomycotina</taxon>
        <taxon>Sordariomycetes</taxon>
        <taxon>Hypocreomycetidae</taxon>
        <taxon>Hypocreales</taxon>
        <taxon>Nectriaceae</taxon>
        <taxon>Dactylonectria</taxon>
    </lineage>
</organism>
<accession>A0A9P9FRU6</accession>
<reference evidence="1" key="1">
    <citation type="journal article" date="2021" name="Nat. Commun.">
        <title>Genetic determinants of endophytism in the Arabidopsis root mycobiome.</title>
        <authorList>
            <person name="Mesny F."/>
            <person name="Miyauchi S."/>
            <person name="Thiergart T."/>
            <person name="Pickel B."/>
            <person name="Atanasova L."/>
            <person name="Karlsson M."/>
            <person name="Huettel B."/>
            <person name="Barry K.W."/>
            <person name="Haridas S."/>
            <person name="Chen C."/>
            <person name="Bauer D."/>
            <person name="Andreopoulos W."/>
            <person name="Pangilinan J."/>
            <person name="LaButti K."/>
            <person name="Riley R."/>
            <person name="Lipzen A."/>
            <person name="Clum A."/>
            <person name="Drula E."/>
            <person name="Henrissat B."/>
            <person name="Kohler A."/>
            <person name="Grigoriev I.V."/>
            <person name="Martin F.M."/>
            <person name="Hacquard S."/>
        </authorList>
    </citation>
    <scope>NUCLEOTIDE SEQUENCE</scope>
    <source>
        <strain evidence="1">MPI-CAGE-AT-0147</strain>
    </source>
</reference>
<dbReference type="Proteomes" id="UP000738349">
    <property type="component" value="Unassembled WGS sequence"/>
</dbReference>
<evidence type="ECO:0000313" key="2">
    <source>
        <dbReference type="Proteomes" id="UP000738349"/>
    </source>
</evidence>
<proteinExistence type="predicted"/>
<name>A0A9P9FRU6_9HYPO</name>
<keyword evidence="2" id="KW-1185">Reference proteome</keyword>
<dbReference type="AlphaFoldDB" id="A0A9P9FRU6"/>